<dbReference type="EMBL" id="AE008925">
    <property type="protein sequence ID" value="AAM39257.1"/>
    <property type="molecule type" value="Genomic_DNA"/>
</dbReference>
<feature type="region of interest" description="Disordered" evidence="1">
    <location>
        <begin position="27"/>
        <end position="92"/>
    </location>
</feature>
<name>A0AAI7ZJD7_XANAC</name>
<reference evidence="2 3" key="1">
    <citation type="journal article" date="2002" name="Nature">
        <title>Comparison of the genomes of two Xanthomonas pathogens with differing host specificities.</title>
        <authorList>
            <person name="da Silva A.C."/>
            <person name="Ferro J.A."/>
            <person name="Reinach F.C."/>
            <person name="Farah C.S."/>
            <person name="Furlan L.R."/>
            <person name="Quaggio R.B."/>
            <person name="Monteiro-Vitorello C.B."/>
            <person name="Van Sluys M.A."/>
            <person name="Almeida N.F."/>
            <person name="Alves L.M."/>
            <person name="do Amaral A.M."/>
            <person name="Bertolini M.C."/>
            <person name="Camargo L.E."/>
            <person name="Camarotte G."/>
            <person name="Cannavan F."/>
            <person name="Cardozo J."/>
            <person name="Chambergo F."/>
            <person name="Ciapina L.P."/>
            <person name="Cicarelli R.M."/>
            <person name="Coutinho L.L."/>
            <person name="Cursino-Santos J.R."/>
            <person name="El-Dorry H."/>
            <person name="Faria J.B."/>
            <person name="Ferreira A.J."/>
            <person name="Ferreira R.C."/>
            <person name="Ferro M.I."/>
            <person name="Formighieri E.F."/>
            <person name="Franco M.C."/>
            <person name="Greggio C.C."/>
            <person name="Gruber A."/>
            <person name="Katsuyama A.M."/>
            <person name="Kishi L.T."/>
            <person name="Leite R.P."/>
            <person name="Lemos E.G."/>
            <person name="Lemos M.V."/>
            <person name="Locali E.C."/>
            <person name="Machado M.A."/>
            <person name="Madeira A.M."/>
            <person name="Martinez-Rossi N.M."/>
            <person name="Martins E.C."/>
            <person name="Meidanis J."/>
            <person name="Menck C.F."/>
            <person name="Miyaki C.Y."/>
            <person name="Moon D.H."/>
            <person name="Moreira L.M."/>
            <person name="Novo M.T."/>
            <person name="Okura V.K."/>
            <person name="Oliveira M.C."/>
            <person name="Oliveira V.R."/>
            <person name="Pereira H.A."/>
            <person name="Rossi A."/>
            <person name="Sena J.A."/>
            <person name="Silva C."/>
            <person name="de Souza R.F."/>
            <person name="Spinola L.A."/>
            <person name="Takita M.A."/>
            <person name="Tamura R.E."/>
            <person name="Teixeira E.C."/>
            <person name="Tezza R.I."/>
            <person name="Trindade dos Santos M."/>
            <person name="Truffi D."/>
            <person name="Tsai S.M."/>
            <person name="White F.F."/>
            <person name="Setubal J.C."/>
            <person name="Kitajima J.P."/>
        </authorList>
    </citation>
    <scope>NUCLEOTIDE SEQUENCE [LARGE SCALE GENOMIC DNA]</scope>
    <source>
        <strain evidence="2 3">306</strain>
    </source>
</reference>
<feature type="compositionally biased region" description="Low complexity" evidence="1">
    <location>
        <begin position="48"/>
        <end position="67"/>
    </location>
</feature>
<dbReference type="NCBIfam" id="NF041338">
    <property type="entry name" value="XopE"/>
    <property type="match status" value="1"/>
</dbReference>
<sequence length="380" mass="41352">MRRSEAERSPPNLLLQSLQEIKMGLCSSKPSVAGSPVAGSPEHYLTHTTEQTTPSTPSSPEAPMSPSLHGLVALGSSGTRRDRFRQPTLQPHEVQQAAYQLGMRLSGRPIEDASDRQRLADATETVHETRLALHRGRGNVDSDLRLSNGRSATYSSLSYCLGENDENLLAGSALAAGAGNCDHNAAINARRHAVRMEDGGQMMNVRDYEQTHLYALYQPPSSAEAEESPVVLDSWGDGPAVLLRDSHWAETYGTSTNVIERFDKRDAIDALARTNAFRAEIEDPQTDLHANARDLETAFLANPAPGDIFSAMPVIAPELAQSTRQRLQEYSPRTRQALAADAARQAYGLDNAQPISPRTTAAILQDAERLDALGRPPLSW</sequence>
<dbReference type="KEGG" id="xac:XACb0011"/>
<evidence type="ECO:0000313" key="2">
    <source>
        <dbReference type="EMBL" id="AAM39257.1"/>
    </source>
</evidence>
<accession>A0AAI7ZJD7</accession>
<dbReference type="AlphaFoldDB" id="A0AAI7ZJD7"/>
<organism evidence="2 3">
    <name type="scientific">Xanthomonas axonopodis pv. citri (strain 306)</name>
    <dbReference type="NCBI Taxonomy" id="190486"/>
    <lineage>
        <taxon>Bacteria</taxon>
        <taxon>Pseudomonadati</taxon>
        <taxon>Pseudomonadota</taxon>
        <taxon>Gammaproteobacteria</taxon>
        <taxon>Lysobacterales</taxon>
        <taxon>Lysobacteraceae</taxon>
        <taxon>Xanthomonas</taxon>
    </lineage>
</organism>
<proteinExistence type="predicted"/>
<geneLocation type="plasmid" evidence="2 3">
    <name>pXAC64</name>
</geneLocation>
<evidence type="ECO:0000256" key="1">
    <source>
        <dbReference type="SAM" id="MobiDB-lite"/>
    </source>
</evidence>
<gene>
    <name evidence="2" type="primary">avrXacE3</name>
    <name evidence="2" type="ordered locus">XACb0011</name>
</gene>
<dbReference type="Proteomes" id="UP000000576">
    <property type="component" value="Plasmid pXAC64"/>
</dbReference>
<protein>
    <submittedName>
        <fullName evidence="2">Avirulence protein</fullName>
    </submittedName>
</protein>
<keyword evidence="2" id="KW-0614">Plasmid</keyword>
<evidence type="ECO:0000313" key="3">
    <source>
        <dbReference type="Proteomes" id="UP000000576"/>
    </source>
</evidence>